<evidence type="ECO:0000313" key="2">
    <source>
        <dbReference type="Proteomes" id="UP000663499"/>
    </source>
</evidence>
<dbReference type="EMBL" id="CP071444">
    <property type="protein sequence ID" value="QSX09290.1"/>
    <property type="molecule type" value="Genomic_DNA"/>
</dbReference>
<reference evidence="1" key="1">
    <citation type="submission" date="2021-03" db="EMBL/GenBank/DDBJ databases">
        <title>Alkalibacter marinus sp. nov., isolated from tidal flat sediment.</title>
        <authorList>
            <person name="Namirimu T."/>
            <person name="Yang J.-A."/>
            <person name="Yang S.-H."/>
            <person name="Kim Y.-J."/>
            <person name="Kwon K.K."/>
        </authorList>
    </citation>
    <scope>NUCLEOTIDE SEQUENCE</scope>
    <source>
        <strain evidence="1">ES005</strain>
    </source>
</reference>
<name>A0A974XIG1_9FIRM</name>
<dbReference type="InterPro" id="IPR021321">
    <property type="entry name" value="DUF2922"/>
</dbReference>
<organism evidence="1 2">
    <name type="scientific">Alkalibacter rhizosphaerae</name>
    <dbReference type="NCBI Taxonomy" id="2815577"/>
    <lineage>
        <taxon>Bacteria</taxon>
        <taxon>Bacillati</taxon>
        <taxon>Bacillota</taxon>
        <taxon>Clostridia</taxon>
        <taxon>Eubacteriales</taxon>
        <taxon>Eubacteriaceae</taxon>
        <taxon>Alkalibacter</taxon>
    </lineage>
</organism>
<sequence length="72" mass="7767">MAEMKLDLNFKRADGYNAKMSIPDARTDVTGVEAAAFMDQVIATQIFQPSGSPMAEKVSAQLVSTDITELSL</sequence>
<evidence type="ECO:0000313" key="1">
    <source>
        <dbReference type="EMBL" id="QSX09290.1"/>
    </source>
</evidence>
<proteinExistence type="predicted"/>
<dbReference type="KEGG" id="alka:J0B03_04300"/>
<accession>A0A974XIG1</accession>
<dbReference type="RefSeq" id="WP_207300627.1">
    <property type="nucleotide sequence ID" value="NZ_CP071444.1"/>
</dbReference>
<dbReference type="AlphaFoldDB" id="A0A974XIG1"/>
<protein>
    <submittedName>
        <fullName evidence="1">DUF2922 domain-containing protein</fullName>
    </submittedName>
</protein>
<keyword evidence="2" id="KW-1185">Reference proteome</keyword>
<gene>
    <name evidence="1" type="ORF">J0B03_04300</name>
</gene>
<dbReference type="Pfam" id="PF11148">
    <property type="entry name" value="DUF2922"/>
    <property type="match status" value="1"/>
</dbReference>
<dbReference type="Proteomes" id="UP000663499">
    <property type="component" value="Chromosome"/>
</dbReference>